<dbReference type="AlphaFoldDB" id="A0A411YFP0"/>
<dbReference type="EMBL" id="CP036402">
    <property type="protein sequence ID" value="QBI20006.1"/>
    <property type="molecule type" value="Genomic_DNA"/>
</dbReference>
<feature type="compositionally biased region" description="Low complexity" evidence="3">
    <location>
        <begin position="1"/>
        <end position="11"/>
    </location>
</feature>
<name>A0A411YFP0_9ACTN</name>
<dbReference type="CDD" id="cd02042">
    <property type="entry name" value="ParAB_family"/>
    <property type="match status" value="1"/>
</dbReference>
<dbReference type="Pfam" id="PF13614">
    <property type="entry name" value="AAA_31"/>
    <property type="match status" value="1"/>
</dbReference>
<gene>
    <name evidence="5" type="ORF">ER308_10845</name>
</gene>
<evidence type="ECO:0000256" key="3">
    <source>
        <dbReference type="SAM" id="MobiDB-lite"/>
    </source>
</evidence>
<proteinExistence type="inferred from homology"/>
<comment type="similarity">
    <text evidence="1">Belongs to the ParA family.</text>
</comment>
<dbReference type="SUPFAM" id="SSF52540">
    <property type="entry name" value="P-loop containing nucleoside triphosphate hydrolases"/>
    <property type="match status" value="1"/>
</dbReference>
<evidence type="ECO:0000256" key="2">
    <source>
        <dbReference type="ARBA" id="ARBA00059092"/>
    </source>
</evidence>
<organism evidence="5 6">
    <name type="scientific">Egibacter rhizosphaerae</name>
    <dbReference type="NCBI Taxonomy" id="1670831"/>
    <lineage>
        <taxon>Bacteria</taxon>
        <taxon>Bacillati</taxon>
        <taxon>Actinomycetota</taxon>
        <taxon>Nitriliruptoria</taxon>
        <taxon>Egibacterales</taxon>
        <taxon>Egibacteraceae</taxon>
        <taxon>Egibacter</taxon>
    </lineage>
</organism>
<protein>
    <submittedName>
        <fullName evidence="5">ParA family protein</fullName>
    </submittedName>
</protein>
<dbReference type="FunFam" id="3.40.50.300:FF:000285">
    <property type="entry name" value="Sporulation initiation inhibitor Soj"/>
    <property type="match status" value="1"/>
</dbReference>
<evidence type="ECO:0000256" key="1">
    <source>
        <dbReference type="ARBA" id="ARBA00006976"/>
    </source>
</evidence>
<dbReference type="Gene3D" id="3.40.50.300">
    <property type="entry name" value="P-loop containing nucleotide triphosphate hydrolases"/>
    <property type="match status" value="1"/>
</dbReference>
<evidence type="ECO:0000313" key="6">
    <source>
        <dbReference type="Proteomes" id="UP000291469"/>
    </source>
</evidence>
<feature type="domain" description="AAA" evidence="4">
    <location>
        <begin position="37"/>
        <end position="212"/>
    </location>
</feature>
<dbReference type="InterPro" id="IPR025669">
    <property type="entry name" value="AAA_dom"/>
</dbReference>
<dbReference type="PANTHER" id="PTHR13696">
    <property type="entry name" value="P-LOOP CONTAINING NUCLEOSIDE TRIPHOSPHATE HYDROLASE"/>
    <property type="match status" value="1"/>
</dbReference>
<dbReference type="OrthoDB" id="9815116at2"/>
<dbReference type="InterPro" id="IPR027417">
    <property type="entry name" value="P-loop_NTPase"/>
</dbReference>
<evidence type="ECO:0000259" key="4">
    <source>
        <dbReference type="Pfam" id="PF13614"/>
    </source>
</evidence>
<comment type="function">
    <text evidence="2">May play a role in septum formation.</text>
</comment>
<dbReference type="PANTHER" id="PTHR13696:SF52">
    <property type="entry name" value="PARA FAMILY PROTEIN CT_582"/>
    <property type="match status" value="1"/>
</dbReference>
<evidence type="ECO:0000313" key="5">
    <source>
        <dbReference type="EMBL" id="QBI20006.1"/>
    </source>
</evidence>
<feature type="region of interest" description="Disordered" evidence="3">
    <location>
        <begin position="1"/>
        <end position="32"/>
    </location>
</feature>
<reference evidence="5 6" key="1">
    <citation type="submission" date="2019-01" db="EMBL/GenBank/DDBJ databases">
        <title>Egibacter rhizosphaerae EGI 80759T.</title>
        <authorList>
            <person name="Chen D.-D."/>
            <person name="Tian Y."/>
            <person name="Jiao J.-Y."/>
            <person name="Zhang X.-T."/>
            <person name="Zhang Y.-G."/>
            <person name="Zhang Y."/>
            <person name="Xiao M."/>
            <person name="Shu W.-S."/>
            <person name="Li W.-J."/>
        </authorList>
    </citation>
    <scope>NUCLEOTIDE SEQUENCE [LARGE SCALE GENOMIC DNA]</scope>
    <source>
        <strain evidence="5 6">EGI 80759</strain>
    </source>
</reference>
<dbReference type="InterPro" id="IPR050678">
    <property type="entry name" value="DNA_Partitioning_ATPase"/>
</dbReference>
<dbReference type="Proteomes" id="UP000291469">
    <property type="component" value="Chromosome"/>
</dbReference>
<sequence>MSGGSVPVSGHHGPGSPPRGRSEPVSASAEVEAPSGRVIAVANQKGGVGKTTTAVNLAAALAEQGHRVLLADLDPQGNATSGVGMRGAQDTATIYEMLLGDATFADGEQATAWSNLSLIASTIDLAGAEIELVSAFSREQKLRRALEPAREVYDLIVIDCPPSLGLLTVNALTAADGVLVPIQCEYYALEGLGALQRNVELVRTNLNPGLEIIGYVLTMHDGRTRLSQQVSAEVTGHFGERVCKTRVPRSVRLAEAPSYAQPITVFDPASRGAIAYHRLARELVERLASLGTPAPIAGGPRA</sequence>
<accession>A0A411YFP0</accession>
<dbReference type="KEGG" id="erz:ER308_10845"/>
<keyword evidence="6" id="KW-1185">Reference proteome</keyword>